<dbReference type="EMBL" id="CP000720">
    <property type="protein sequence ID" value="ABS49203.1"/>
    <property type="molecule type" value="Genomic_DNA"/>
</dbReference>
<proteinExistence type="predicted"/>
<organism evidence="1 2">
    <name type="scientific">Yersinia pseudotuberculosis serotype O:1b (strain IP 31758)</name>
    <dbReference type="NCBI Taxonomy" id="349747"/>
    <lineage>
        <taxon>Bacteria</taxon>
        <taxon>Pseudomonadati</taxon>
        <taxon>Pseudomonadota</taxon>
        <taxon>Gammaproteobacteria</taxon>
        <taxon>Enterobacterales</taxon>
        <taxon>Yersiniaceae</taxon>
        <taxon>Yersinia</taxon>
    </lineage>
</organism>
<accession>A0A0U1R1U9</accession>
<name>A0A0U1R1U9_YERP3</name>
<sequence>MFKNHRLRASHWGGQSFEFYSLVVVSLLLPDLSVLTLATPWPSQCCLWSY</sequence>
<protein>
    <submittedName>
        <fullName evidence="1">Uncharacterized protein</fullName>
    </submittedName>
</protein>
<dbReference type="Proteomes" id="UP000002412">
    <property type="component" value="Chromosome"/>
</dbReference>
<evidence type="ECO:0000313" key="2">
    <source>
        <dbReference type="Proteomes" id="UP000002412"/>
    </source>
</evidence>
<gene>
    <name evidence="1" type="ordered locus">YpsIP31758_1892</name>
</gene>
<dbReference type="AlphaFoldDB" id="A0A0U1R1U9"/>
<evidence type="ECO:0000313" key="1">
    <source>
        <dbReference type="EMBL" id="ABS49203.1"/>
    </source>
</evidence>
<dbReference type="KEGG" id="ypi:YpsIP31758_1892"/>
<reference evidence="1 2" key="1">
    <citation type="journal article" date="2007" name="PLoS Genet.">
        <title>The complete genome sequence of Yersinia pseudotuberculosis IP31758, the causative agent of Far East scarlet-like fever.</title>
        <authorList>
            <person name="Eppinger M."/>
            <person name="Rosovitz M.J."/>
            <person name="Fricke W.F."/>
            <person name="Rasko D.A."/>
            <person name="Kokorina G."/>
            <person name="Fayolle C."/>
            <person name="Lindler L.E."/>
            <person name="Carniel E."/>
            <person name="Ravel J."/>
        </authorList>
    </citation>
    <scope>NUCLEOTIDE SEQUENCE [LARGE SCALE GENOMIC DNA]</scope>
    <source>
        <strain evidence="1 2">IP 31758</strain>
    </source>
</reference>
<dbReference type="HOGENOM" id="CLU_3124399_0_0_6"/>